<evidence type="ECO:0000313" key="5">
    <source>
        <dbReference type="Proteomes" id="UP000743370"/>
    </source>
</evidence>
<dbReference type="PROSITE" id="PS50115">
    <property type="entry name" value="ARFGAP"/>
    <property type="match status" value="1"/>
</dbReference>
<reference evidence="4 5" key="1">
    <citation type="submission" date="2020-05" db="EMBL/GenBank/DDBJ databases">
        <title>Vigna angularis (adzuki bean) Var. LongXiaoDou No. 4 denovo assembly.</title>
        <authorList>
            <person name="Xiang H."/>
        </authorList>
    </citation>
    <scope>NUCLEOTIDE SEQUENCE [LARGE SCALE GENOMIC DNA]</scope>
    <source>
        <tissue evidence="4">Leaf</tissue>
    </source>
</reference>
<dbReference type="InterPro" id="IPR038508">
    <property type="entry name" value="ArfGAP_dom_sf"/>
</dbReference>
<dbReference type="SUPFAM" id="SSF57863">
    <property type="entry name" value="ArfGap/RecO-like zinc finger"/>
    <property type="match status" value="1"/>
</dbReference>
<dbReference type="Proteomes" id="UP000743370">
    <property type="component" value="Unassembled WGS sequence"/>
</dbReference>
<dbReference type="PANTHER" id="PTHR47021">
    <property type="entry name" value="ADP-RIBOSYLATION FACTOR GTPASE-ACTIVATING PROTEIN AGD6-RELATED"/>
    <property type="match status" value="1"/>
</dbReference>
<protein>
    <submittedName>
        <fullName evidence="4">ADP-ribosylation factor GTPase-activating protein</fullName>
    </submittedName>
</protein>
<feature type="compositionally biased region" description="Basic and acidic residues" evidence="2">
    <location>
        <begin position="1"/>
        <end position="18"/>
    </location>
</feature>
<evidence type="ECO:0000256" key="1">
    <source>
        <dbReference type="PROSITE-ProRule" id="PRU00288"/>
    </source>
</evidence>
<dbReference type="PANTHER" id="PTHR47021:SF4">
    <property type="entry name" value="ADP-RIBOSYLATION FACTOR GTPASE-ACTIVATING PROTEIN AGD6-RELATED"/>
    <property type="match status" value="1"/>
</dbReference>
<sequence>MEEHEEEIVDTKTTDHKASSKSVANGEVDGFSKSGSKPKEEKSFLIKQEERETGVFSSSNPIWMAAASRRLQDIQSQAANKICVDYTQKNPQWASVSYGVFMCLECSDKHCGLGVHISFVRSITMDSWSEVQIKKMEVGGNDKLLPAICKRQFVSYNLQYATFNMQPSICNLRHANFNLQSTTYNL</sequence>
<keyword evidence="1" id="KW-0863">Zinc-finger</keyword>
<evidence type="ECO:0000259" key="3">
    <source>
        <dbReference type="PROSITE" id="PS50115"/>
    </source>
</evidence>
<dbReference type="SMART" id="SM00105">
    <property type="entry name" value="ArfGap"/>
    <property type="match status" value="1"/>
</dbReference>
<evidence type="ECO:0000313" key="4">
    <source>
        <dbReference type="EMBL" id="KAG2407421.1"/>
    </source>
</evidence>
<feature type="region of interest" description="Disordered" evidence="2">
    <location>
        <begin position="1"/>
        <end position="43"/>
    </location>
</feature>
<feature type="domain" description="Arf-GAP" evidence="3">
    <location>
        <begin position="68"/>
        <end position="143"/>
    </location>
</feature>
<dbReference type="PRINTS" id="PR00405">
    <property type="entry name" value="REVINTRACTNG"/>
</dbReference>
<dbReference type="GO" id="GO:0016192">
    <property type="term" value="P:vesicle-mediated transport"/>
    <property type="evidence" value="ECO:0007669"/>
    <property type="project" value="InterPro"/>
</dbReference>
<dbReference type="Pfam" id="PF01412">
    <property type="entry name" value="ArfGap"/>
    <property type="match status" value="1"/>
</dbReference>
<dbReference type="EMBL" id="JABFOF010000001">
    <property type="protein sequence ID" value="KAG2407421.1"/>
    <property type="molecule type" value="Genomic_DNA"/>
</dbReference>
<dbReference type="InterPro" id="IPR044519">
    <property type="entry name" value="ARF_GAP_AGD6/7"/>
</dbReference>
<organism evidence="4 5">
    <name type="scientific">Phaseolus angularis</name>
    <name type="common">Azuki bean</name>
    <name type="synonym">Vigna angularis</name>
    <dbReference type="NCBI Taxonomy" id="3914"/>
    <lineage>
        <taxon>Eukaryota</taxon>
        <taxon>Viridiplantae</taxon>
        <taxon>Streptophyta</taxon>
        <taxon>Embryophyta</taxon>
        <taxon>Tracheophyta</taxon>
        <taxon>Spermatophyta</taxon>
        <taxon>Magnoliopsida</taxon>
        <taxon>eudicotyledons</taxon>
        <taxon>Gunneridae</taxon>
        <taxon>Pentapetalae</taxon>
        <taxon>rosids</taxon>
        <taxon>fabids</taxon>
        <taxon>Fabales</taxon>
        <taxon>Fabaceae</taxon>
        <taxon>Papilionoideae</taxon>
        <taxon>50 kb inversion clade</taxon>
        <taxon>NPAAA clade</taxon>
        <taxon>indigoferoid/millettioid clade</taxon>
        <taxon>Phaseoleae</taxon>
        <taxon>Vigna</taxon>
    </lineage>
</organism>
<dbReference type="GO" id="GO:0005096">
    <property type="term" value="F:GTPase activator activity"/>
    <property type="evidence" value="ECO:0007669"/>
    <property type="project" value="InterPro"/>
</dbReference>
<comment type="caution">
    <text evidence="4">The sequence shown here is derived from an EMBL/GenBank/DDBJ whole genome shotgun (WGS) entry which is preliminary data.</text>
</comment>
<keyword evidence="1" id="KW-0862">Zinc</keyword>
<name>A0A8T0L7A8_PHAAN</name>
<dbReference type="GO" id="GO:0008270">
    <property type="term" value="F:zinc ion binding"/>
    <property type="evidence" value="ECO:0007669"/>
    <property type="project" value="UniProtKB-KW"/>
</dbReference>
<evidence type="ECO:0000256" key="2">
    <source>
        <dbReference type="SAM" id="MobiDB-lite"/>
    </source>
</evidence>
<dbReference type="AlphaFoldDB" id="A0A8T0L7A8"/>
<gene>
    <name evidence="4" type="ORF">HKW66_Vig0022430</name>
</gene>
<accession>A0A8T0L7A8</accession>
<dbReference type="InterPro" id="IPR037278">
    <property type="entry name" value="ARFGAP/RecO"/>
</dbReference>
<dbReference type="Gene3D" id="1.10.220.150">
    <property type="entry name" value="Arf GTPase activating protein"/>
    <property type="match status" value="1"/>
</dbReference>
<proteinExistence type="predicted"/>
<dbReference type="InterPro" id="IPR001164">
    <property type="entry name" value="ArfGAP_dom"/>
</dbReference>
<keyword evidence="1" id="KW-0479">Metal-binding</keyword>